<dbReference type="CDD" id="cd02440">
    <property type="entry name" value="AdoMet_MTases"/>
    <property type="match status" value="1"/>
</dbReference>
<dbReference type="RefSeq" id="WP_124219336.1">
    <property type="nucleotide sequence ID" value="NZ_RKRF01000007.1"/>
</dbReference>
<name>A0A3N5BCW1_9BACI</name>
<evidence type="ECO:0000313" key="4">
    <source>
        <dbReference type="Proteomes" id="UP000276443"/>
    </source>
</evidence>
<comment type="caution">
    <text evidence="3">The sequence shown here is derived from an EMBL/GenBank/DDBJ whole genome shotgun (WGS) entry which is preliminary data.</text>
</comment>
<dbReference type="AlphaFoldDB" id="A0A3N5BCW1"/>
<feature type="domain" description="Methyltransferase" evidence="2">
    <location>
        <begin position="37"/>
        <end position="132"/>
    </location>
</feature>
<sequence length="245" mass="28865">MYKQMANIYDELMQDAPYDEWCKFTEEVIEGKEVRSILEIGCGTGEIAIQLAEKGYQVTAFDQSKDMIEVAEQKLNNQEESCQFDVRDARYFSYEQTFDTLISYCDVLNYITDVNDVELVLKNAYQHLRPGGLFVFDVHSQSYVNWLIDEEIFSEIRDDISYVWMCEPLEHEGGIRHDLTFFVKQSDGLYKRLDEEHVQQTHSVKTYQDLLQNAGFRHVNVYQDFTLDQLVDEEQANRLFFVCEK</sequence>
<proteinExistence type="predicted"/>
<dbReference type="InterPro" id="IPR029063">
    <property type="entry name" value="SAM-dependent_MTases_sf"/>
</dbReference>
<dbReference type="Pfam" id="PF13649">
    <property type="entry name" value="Methyltransf_25"/>
    <property type="match status" value="1"/>
</dbReference>
<accession>A0A3N5BCW1</accession>
<dbReference type="PANTHER" id="PTHR43861">
    <property type="entry name" value="TRANS-ACONITATE 2-METHYLTRANSFERASE-RELATED"/>
    <property type="match status" value="1"/>
</dbReference>
<dbReference type="EMBL" id="RKRF01000007">
    <property type="protein sequence ID" value="RPF55566.1"/>
    <property type="molecule type" value="Genomic_DNA"/>
</dbReference>
<evidence type="ECO:0000313" key="3">
    <source>
        <dbReference type="EMBL" id="RPF55566.1"/>
    </source>
</evidence>
<evidence type="ECO:0000259" key="2">
    <source>
        <dbReference type="Pfam" id="PF13649"/>
    </source>
</evidence>
<dbReference type="InterPro" id="IPR041698">
    <property type="entry name" value="Methyltransf_25"/>
</dbReference>
<dbReference type="SUPFAM" id="SSF53335">
    <property type="entry name" value="S-adenosyl-L-methionine-dependent methyltransferases"/>
    <property type="match status" value="1"/>
</dbReference>
<evidence type="ECO:0000256" key="1">
    <source>
        <dbReference type="ARBA" id="ARBA00022679"/>
    </source>
</evidence>
<organism evidence="3 4">
    <name type="scientific">Aquisalibacillus elongatus</name>
    <dbReference type="NCBI Taxonomy" id="485577"/>
    <lineage>
        <taxon>Bacteria</taxon>
        <taxon>Bacillati</taxon>
        <taxon>Bacillota</taxon>
        <taxon>Bacilli</taxon>
        <taxon>Bacillales</taxon>
        <taxon>Bacillaceae</taxon>
        <taxon>Aquisalibacillus</taxon>
    </lineage>
</organism>
<dbReference type="OrthoDB" id="9811589at2"/>
<dbReference type="Proteomes" id="UP000276443">
    <property type="component" value="Unassembled WGS sequence"/>
</dbReference>
<dbReference type="GO" id="GO:0008168">
    <property type="term" value="F:methyltransferase activity"/>
    <property type="evidence" value="ECO:0007669"/>
    <property type="project" value="UniProtKB-KW"/>
</dbReference>
<dbReference type="Gene3D" id="2.20.25.110">
    <property type="entry name" value="S-adenosyl-L-methionine-dependent methyltransferases"/>
    <property type="match status" value="1"/>
</dbReference>
<keyword evidence="1 3" id="KW-0808">Transferase</keyword>
<dbReference type="GO" id="GO:0032259">
    <property type="term" value="P:methylation"/>
    <property type="evidence" value="ECO:0007669"/>
    <property type="project" value="UniProtKB-KW"/>
</dbReference>
<keyword evidence="3" id="KW-0489">Methyltransferase</keyword>
<keyword evidence="4" id="KW-1185">Reference proteome</keyword>
<gene>
    <name evidence="3" type="ORF">EDC24_0444</name>
</gene>
<dbReference type="Gene3D" id="3.40.50.150">
    <property type="entry name" value="Vaccinia Virus protein VP39"/>
    <property type="match status" value="1"/>
</dbReference>
<protein>
    <submittedName>
        <fullName evidence="3">Methyltransferase family protein</fullName>
    </submittedName>
</protein>
<reference evidence="3 4" key="1">
    <citation type="submission" date="2018-11" db="EMBL/GenBank/DDBJ databases">
        <title>Genomic Encyclopedia of Type Strains, Phase IV (KMG-IV): sequencing the most valuable type-strain genomes for metagenomic binning, comparative biology and taxonomic classification.</title>
        <authorList>
            <person name="Goeker M."/>
        </authorList>
    </citation>
    <scope>NUCLEOTIDE SEQUENCE [LARGE SCALE GENOMIC DNA]</scope>
    <source>
        <strain evidence="3 4">DSM 18090</strain>
    </source>
</reference>